<dbReference type="EMBL" id="MWQO01000012">
    <property type="protein sequence ID" value="THD11473.1"/>
    <property type="molecule type" value="Genomic_DNA"/>
</dbReference>
<dbReference type="AlphaFoldDB" id="A0A4S3KQZ0"/>
<feature type="signal peptide" evidence="1">
    <location>
        <begin position="1"/>
        <end position="16"/>
    </location>
</feature>
<dbReference type="Proteomes" id="UP000307749">
    <property type="component" value="Unassembled WGS sequence"/>
</dbReference>
<comment type="caution">
    <text evidence="2">The sequence shown here is derived from an EMBL/GenBank/DDBJ whole genome shotgun (WGS) entry which is preliminary data.</text>
</comment>
<gene>
    <name evidence="2" type="ORF">B1806_03565</name>
</gene>
<protein>
    <recommendedName>
        <fullName evidence="4">TonB C-terminal domain-containing protein</fullName>
    </recommendedName>
</protein>
<feature type="chain" id="PRO_5020559857" description="TonB C-terminal domain-containing protein" evidence="1">
    <location>
        <begin position="17"/>
        <end position="177"/>
    </location>
</feature>
<keyword evidence="3" id="KW-1185">Reference proteome</keyword>
<evidence type="ECO:0000313" key="3">
    <source>
        <dbReference type="Proteomes" id="UP000307749"/>
    </source>
</evidence>
<dbReference type="Gene3D" id="3.30.1150.10">
    <property type="match status" value="1"/>
</dbReference>
<evidence type="ECO:0000256" key="1">
    <source>
        <dbReference type="SAM" id="SignalP"/>
    </source>
</evidence>
<evidence type="ECO:0008006" key="4">
    <source>
        <dbReference type="Google" id="ProtNLM"/>
    </source>
</evidence>
<proteinExistence type="predicted"/>
<reference evidence="2 3" key="1">
    <citation type="submission" date="2017-02" db="EMBL/GenBank/DDBJ databases">
        <title>Whole genome sequencing of Metallibacterium scheffleri DSM 24874 (T).</title>
        <authorList>
            <person name="Kumar S."/>
            <person name="Patil P."/>
            <person name="Patil P.B."/>
        </authorList>
    </citation>
    <scope>NUCLEOTIDE SEQUENCE [LARGE SCALE GENOMIC DNA]</scope>
    <source>
        <strain evidence="2 3">DSM 24874</strain>
    </source>
</reference>
<sequence length="177" mass="19127">MTSVLAISAAMAGAHAAPATPAPENYAVVDFAGLGHYWHYTLPPGKLPSRNVLERHPSGCAAISVRIEPDGTPHQMHVLKSEWTPMLPVNKKLLDANLIDQLSRARFTPGPQNPERLPVYSYVVMSFITYPANSMHPAASTQKRVDGVSKKLAALCHVPDFVERVARATDTPLPGGD</sequence>
<evidence type="ECO:0000313" key="2">
    <source>
        <dbReference type="EMBL" id="THD11473.1"/>
    </source>
</evidence>
<keyword evidence="1" id="KW-0732">Signal</keyword>
<accession>A0A4S3KQZ0</accession>
<organism evidence="2 3">
    <name type="scientific">Metallibacterium scheffleri</name>
    <dbReference type="NCBI Taxonomy" id="993689"/>
    <lineage>
        <taxon>Bacteria</taxon>
        <taxon>Pseudomonadati</taxon>
        <taxon>Pseudomonadota</taxon>
        <taxon>Gammaproteobacteria</taxon>
        <taxon>Lysobacterales</taxon>
        <taxon>Rhodanobacteraceae</taxon>
        <taxon>Metallibacterium</taxon>
    </lineage>
</organism>
<dbReference type="SUPFAM" id="SSF74653">
    <property type="entry name" value="TolA/TonB C-terminal domain"/>
    <property type="match status" value="1"/>
</dbReference>
<name>A0A4S3KQZ0_9GAMM</name>